<protein>
    <submittedName>
        <fullName evidence="1">Uncharacterized protein</fullName>
    </submittedName>
</protein>
<accession>A0ABN9Q7F3</accession>
<name>A0ABN9Q7F3_9DINO</name>
<gene>
    <name evidence="1" type="ORF">PCOR1329_LOCUS9485</name>
</gene>
<dbReference type="EMBL" id="CAUYUJ010002643">
    <property type="protein sequence ID" value="CAK0801703.1"/>
    <property type="molecule type" value="Genomic_DNA"/>
</dbReference>
<keyword evidence="2" id="KW-1185">Reference proteome</keyword>
<reference evidence="1" key="1">
    <citation type="submission" date="2023-10" db="EMBL/GenBank/DDBJ databases">
        <authorList>
            <person name="Chen Y."/>
            <person name="Shah S."/>
            <person name="Dougan E. K."/>
            <person name="Thang M."/>
            <person name="Chan C."/>
        </authorList>
    </citation>
    <scope>NUCLEOTIDE SEQUENCE [LARGE SCALE GENOMIC DNA]</scope>
</reference>
<comment type="caution">
    <text evidence="1">The sequence shown here is derived from an EMBL/GenBank/DDBJ whole genome shotgun (WGS) entry which is preliminary data.</text>
</comment>
<organism evidence="1 2">
    <name type="scientific">Prorocentrum cordatum</name>
    <dbReference type="NCBI Taxonomy" id="2364126"/>
    <lineage>
        <taxon>Eukaryota</taxon>
        <taxon>Sar</taxon>
        <taxon>Alveolata</taxon>
        <taxon>Dinophyceae</taxon>
        <taxon>Prorocentrales</taxon>
        <taxon>Prorocentraceae</taxon>
        <taxon>Prorocentrum</taxon>
    </lineage>
</organism>
<evidence type="ECO:0000313" key="1">
    <source>
        <dbReference type="EMBL" id="CAK0801703.1"/>
    </source>
</evidence>
<sequence>MSRVARSSSGAARAFGATHSVAAISGAWCTGGPQRRVSLSKISYGAQEIAVKGGAHPSKETKEVIISVRKLMEAIAVVWELHPRGLDLAKLETMVHRRYLEMGQVCVLESQGSSTLVLGSARRAGVASVLPPERIPPSASKSLSRQTSKAGLLSGLAELGPPRPALKLPEPRVLMCGRGSDWYGRTAVRVSPQARSWSLHSVTNGFVRLPFLQGQRSRRFTAITSVPYAAVVGVTLRCRFPLTRSVETTSAYPHHPQMNIPGSQKRFFRLTLLSIVGARAAHPTEGL</sequence>
<evidence type="ECO:0000313" key="2">
    <source>
        <dbReference type="Proteomes" id="UP001189429"/>
    </source>
</evidence>
<proteinExistence type="predicted"/>
<dbReference type="Proteomes" id="UP001189429">
    <property type="component" value="Unassembled WGS sequence"/>
</dbReference>